<dbReference type="GO" id="GO:0032039">
    <property type="term" value="C:integrator complex"/>
    <property type="evidence" value="ECO:0007669"/>
    <property type="project" value="TreeGrafter"/>
</dbReference>
<evidence type="ECO:0000256" key="1">
    <source>
        <dbReference type="ARBA" id="ARBA00004123"/>
    </source>
</evidence>
<feature type="domain" description="INTS8 TPR repeats" evidence="7">
    <location>
        <begin position="1073"/>
        <end position="1354"/>
    </location>
</feature>
<accession>A0A158QTK9</accession>
<dbReference type="PANTHER" id="PTHR13350:SF1">
    <property type="entry name" value="INTEGRATOR COMPLEX SUBUNIT 8"/>
    <property type="match status" value="1"/>
</dbReference>
<evidence type="ECO:0000256" key="2">
    <source>
        <dbReference type="ARBA" id="ARBA00004286"/>
    </source>
</evidence>
<dbReference type="InterPro" id="IPR038751">
    <property type="entry name" value="INTS8"/>
</dbReference>
<comment type="similarity">
    <text evidence="3">Belongs to the Integrator subunit 8 family.</text>
</comment>
<protein>
    <recommendedName>
        <fullName evidence="7">INTS8 TPR repeats domain-containing protein</fullName>
    </recommendedName>
</protein>
<proteinExistence type="inferred from homology"/>
<dbReference type="EMBL" id="UXSR01000707">
    <property type="protein sequence ID" value="VDD77268.1"/>
    <property type="molecule type" value="Genomic_DNA"/>
</dbReference>
<evidence type="ECO:0000313" key="8">
    <source>
        <dbReference type="EMBL" id="VDD77268.1"/>
    </source>
</evidence>
<dbReference type="OrthoDB" id="64340at2759"/>
<comment type="subcellular location">
    <subcellularLocation>
        <location evidence="2">Chromosome</location>
    </subcellularLocation>
    <subcellularLocation>
        <location evidence="1">Nucleus</location>
    </subcellularLocation>
</comment>
<sequence length="1357" mass="148925">MTVGKDWLAYLFEPQTLLADLNSLSDDTRVLLMRDFLSQAELHDRRSSTFGTDSAIKQAFSDFGLPDETSPQSGYDKSKMLDCLSLQIAASFQFNTNIFAGVVTELPLRLSSRLYRTLFLTLLEKNSRGAKDEDIENGTCTTPYDLGPWENLEPTLAFAALAYHLWCLQVAFSESLLSQPYRNLTPVVAGLSEVPDLAFLPDSRADRDAILMRHEESAARLHDLLKCLEGGVVISRPTPAFFSSSTRKTPEEEVLSTNRLVAGVSFALGRLAFQHNLVEKAVEFLTAAQKAFLSEKVTGMHTPPTLSYCVQISLDLIEEAGATPGLIESYLAGCSSSSSIKSLTDGTGSCFCLVDSFCAALKQGLDSGDPDYVLLLVASVAPMKANLRASPAAKDARKNVPKNKINNQPQFSQEEIIASLEADLSQSDDATHFLGFGLRQCLEQLTHRALTNLANKCIADGKPGTQGGKQSKAKELTQLKRAFNNWQMFYTRVSCCFLNKYPVSATSKSLYSGTFSEQVVVYNGIKSILQASSVQIAAFCQVLLDSGPKMEDETAPFTASINIEEAASLLLKQLDRLLVEKNCRVISFLSDLVVRISTQRLMEKQTASSSAMVFVDSLIKSSMVSPLHLPSPSLIMQHSDGMSNVGRLPAELQTLIQNLTTDDQPRSNENEDIFSHLPDPETAHSPSPLVHEEPTPHLQHQNHSYRSRITDIRAAPKLSPISLLVASSNPKVVIKSCGDLINSGWTPEAVLRSGGWADTTLVTLLKWTTPGDFHVKAGFQRREPPSGGFAPPSYLELNHRQLIGVISENPQSLPALVLLLRAIDFRKDRLNWEQANAFRLAAGHLLPPGAQGPQAGIPGGSVSGAPPLWCRSLVRWIRVALEHEAFLLDLLESLISRSSTSVVFRSTKVNADENELLRRSKSALLQVAGVSNDLGPDAVVSEDLLSAASCFILKKEPTFLSTLNGGSQVLELIRCLYRLENESEEPVQAARDLYNLLCNWLRPVSEAVSANASPHPPPVMGLGNTTLQRHVHPVMPKDIRLMIPFVGTPPPHAPPPMKSALASCPSTDPLHFLVWLLTELRDDNDKNLSVHLLDHLNNCLAAILSSVQPVFKTDSLKNPWPSVTGNTAGGLQPTVVASLLHFLLARGHYYAPQNVSWLLLNADLELASPNPNPRIVLPLLLQAGAAASDFFSYPVASNIFTKRVINLTRFHFRTRIVQSTPRPNFFQVVSAMVHCCVSLGFLGEAVVLCQLAAERSLIKLGVQIIESLESLDTSESANFEKTYDSLDGLSVFLWDIELLESLATLELQIGSQSKRMTFMRCINQPELNTSNAPEILQMTQAKRATEFLRYLCQQIME</sequence>
<evidence type="ECO:0000259" key="7">
    <source>
        <dbReference type="Pfam" id="PF25756"/>
    </source>
</evidence>
<evidence type="ECO:0000256" key="4">
    <source>
        <dbReference type="ARBA" id="ARBA00022454"/>
    </source>
</evidence>
<evidence type="ECO:0000256" key="3">
    <source>
        <dbReference type="ARBA" id="ARBA00007147"/>
    </source>
</evidence>
<dbReference type="InterPro" id="IPR057980">
    <property type="entry name" value="TPR_INTS8"/>
</dbReference>
<keyword evidence="4" id="KW-0158">Chromosome</keyword>
<evidence type="ECO:0000256" key="5">
    <source>
        <dbReference type="ARBA" id="ARBA00023242"/>
    </source>
</evidence>
<keyword evidence="9" id="KW-1185">Reference proteome</keyword>
<organism evidence="8 9">
    <name type="scientific">Mesocestoides corti</name>
    <name type="common">Flatworm</name>
    <dbReference type="NCBI Taxonomy" id="53468"/>
    <lineage>
        <taxon>Eukaryota</taxon>
        <taxon>Metazoa</taxon>
        <taxon>Spiralia</taxon>
        <taxon>Lophotrochozoa</taxon>
        <taxon>Platyhelminthes</taxon>
        <taxon>Cestoda</taxon>
        <taxon>Eucestoda</taxon>
        <taxon>Cyclophyllidea</taxon>
        <taxon>Mesocestoididae</taxon>
        <taxon>Mesocestoides</taxon>
    </lineage>
</organism>
<dbReference type="Pfam" id="PF25756">
    <property type="entry name" value="TPR_INTS8"/>
    <property type="match status" value="1"/>
</dbReference>
<name>A0A158QTK9_MESCO</name>
<evidence type="ECO:0000256" key="6">
    <source>
        <dbReference type="SAM" id="MobiDB-lite"/>
    </source>
</evidence>
<dbReference type="PANTHER" id="PTHR13350">
    <property type="entry name" value="INTEGRATOR COMPLEX SUBUNIT 8"/>
    <property type="match status" value="1"/>
</dbReference>
<dbReference type="GO" id="GO:0034472">
    <property type="term" value="P:snRNA 3'-end processing"/>
    <property type="evidence" value="ECO:0007669"/>
    <property type="project" value="InterPro"/>
</dbReference>
<evidence type="ECO:0000313" key="9">
    <source>
        <dbReference type="Proteomes" id="UP000267029"/>
    </source>
</evidence>
<gene>
    <name evidence="8" type="ORF">MCOS_LOCUS3271</name>
</gene>
<reference evidence="8 9" key="1">
    <citation type="submission" date="2018-10" db="EMBL/GenBank/DDBJ databases">
        <authorList>
            <consortium name="Pathogen Informatics"/>
        </authorList>
    </citation>
    <scope>NUCLEOTIDE SEQUENCE [LARGE SCALE GENOMIC DNA]</scope>
</reference>
<dbReference type="Proteomes" id="UP000267029">
    <property type="component" value="Unassembled WGS sequence"/>
</dbReference>
<keyword evidence="5" id="KW-0539">Nucleus</keyword>
<dbReference type="STRING" id="53468.A0A158QTK9"/>
<feature type="region of interest" description="Disordered" evidence="6">
    <location>
        <begin position="660"/>
        <end position="702"/>
    </location>
</feature>
<dbReference type="GO" id="GO:0005694">
    <property type="term" value="C:chromosome"/>
    <property type="evidence" value="ECO:0007669"/>
    <property type="project" value="UniProtKB-SubCell"/>
</dbReference>